<dbReference type="EMBL" id="AP019297">
    <property type="protein sequence ID" value="BBG93678.1"/>
    <property type="molecule type" value="Genomic_DNA"/>
</dbReference>
<sequence length="153" mass="17524">MVGTRSPTGVQKRPSRVEAIEVRGIHHRASHSFRTTKVKRSFVPDIRQVSDTHRTWLEFQSENWIESCQIWCHRDQLADQADHSPLISPVCGSGRLRDARNLPGELTDMTGLYDYIHQYAVEVRRIHHRAIPSFRATKGDSAEFSAEVQGKFS</sequence>
<proteinExistence type="predicted"/>
<accession>A0A4Y1QPB7</accession>
<dbReference type="AlphaFoldDB" id="A0A4Y1QPB7"/>
<evidence type="ECO:0000313" key="1">
    <source>
        <dbReference type="EMBL" id="BBG93678.1"/>
    </source>
</evidence>
<name>A0A4Y1QPB7_PRUDU</name>
<organism evidence="1">
    <name type="scientific">Prunus dulcis</name>
    <name type="common">Almond</name>
    <name type="synonym">Amygdalus dulcis</name>
    <dbReference type="NCBI Taxonomy" id="3755"/>
    <lineage>
        <taxon>Eukaryota</taxon>
        <taxon>Viridiplantae</taxon>
        <taxon>Streptophyta</taxon>
        <taxon>Embryophyta</taxon>
        <taxon>Tracheophyta</taxon>
        <taxon>Spermatophyta</taxon>
        <taxon>Magnoliopsida</taxon>
        <taxon>eudicotyledons</taxon>
        <taxon>Gunneridae</taxon>
        <taxon>Pentapetalae</taxon>
        <taxon>rosids</taxon>
        <taxon>fabids</taxon>
        <taxon>Rosales</taxon>
        <taxon>Rosaceae</taxon>
        <taxon>Amygdaloideae</taxon>
        <taxon>Amygdaleae</taxon>
        <taxon>Prunus</taxon>
    </lineage>
</organism>
<protein>
    <submittedName>
        <fullName evidence="1">Uncharacterized protein</fullName>
    </submittedName>
</protein>
<reference evidence="1" key="1">
    <citation type="journal article" date="2019" name="Science">
        <title>Mutation of a bHLH transcription factor allowed almond domestication.</title>
        <authorList>
            <person name="Sanchez-Perez R."/>
            <person name="Pavan S."/>
            <person name="Mazzeo R."/>
            <person name="Moldovan C."/>
            <person name="Aiese Cigliano R."/>
            <person name="Del Cueto J."/>
            <person name="Ricciardi F."/>
            <person name="Lotti C."/>
            <person name="Ricciardi L."/>
            <person name="Dicenta F."/>
            <person name="Lopez-Marques R.L."/>
            <person name="Lindberg Moller B."/>
        </authorList>
    </citation>
    <scope>NUCLEOTIDE SEQUENCE</scope>
</reference>
<gene>
    <name evidence="1" type="ORF">Prudu_001762</name>
</gene>